<evidence type="ECO:0000256" key="4">
    <source>
        <dbReference type="ARBA" id="ARBA00022801"/>
    </source>
</evidence>
<evidence type="ECO:0000313" key="10">
    <source>
        <dbReference type="Proteomes" id="UP000502699"/>
    </source>
</evidence>
<accession>A0A6G7VGT1</accession>
<dbReference type="FunFam" id="3.40.140.10:FF:000032">
    <property type="entry name" value="DNA repair protein RadC"/>
    <property type="match status" value="1"/>
</dbReference>
<dbReference type="SUPFAM" id="SSF102712">
    <property type="entry name" value="JAB1/MPN domain"/>
    <property type="match status" value="1"/>
</dbReference>
<dbReference type="GO" id="GO:0046872">
    <property type="term" value="F:metal ion binding"/>
    <property type="evidence" value="ECO:0007669"/>
    <property type="project" value="UniProtKB-KW"/>
</dbReference>
<evidence type="ECO:0000256" key="1">
    <source>
        <dbReference type="ARBA" id="ARBA00010243"/>
    </source>
</evidence>
<keyword evidence="2" id="KW-0645">Protease</keyword>
<dbReference type="SUPFAM" id="SSF47781">
    <property type="entry name" value="RuvA domain 2-like"/>
    <property type="match status" value="1"/>
</dbReference>
<dbReference type="InterPro" id="IPR020891">
    <property type="entry name" value="UPF0758_CS"/>
</dbReference>
<dbReference type="PROSITE" id="PS01302">
    <property type="entry name" value="UPF0758"/>
    <property type="match status" value="1"/>
</dbReference>
<sequence length="224" mass="24968">MSIRDWPEGERPREKLMRLGAGALSDAELLAIFLRTGVRGRNAVELARDLLAEFEGFSQLLTADPKRLCAAKGLGMAKYTQLQAALELSRRYLLTALSERDVLTNPDATRDYLKLRLYGSPHEVFACLFLDNRHRVIRYEELFRGTIDGASVHPREVVRRVIETNAAAVILAHNHPSGMAEPSEADLAITRRLKEALALIDVRVLDHIIVGDGRGTSFAERGLL</sequence>
<dbReference type="GO" id="GO:0008237">
    <property type="term" value="F:metallopeptidase activity"/>
    <property type="evidence" value="ECO:0007669"/>
    <property type="project" value="UniProtKB-KW"/>
</dbReference>
<evidence type="ECO:0000256" key="6">
    <source>
        <dbReference type="ARBA" id="ARBA00023049"/>
    </source>
</evidence>
<evidence type="ECO:0000256" key="5">
    <source>
        <dbReference type="ARBA" id="ARBA00022833"/>
    </source>
</evidence>
<evidence type="ECO:0000256" key="2">
    <source>
        <dbReference type="ARBA" id="ARBA00022670"/>
    </source>
</evidence>
<dbReference type="RefSeq" id="WP_166272206.1">
    <property type="nucleotide sequence ID" value="NZ_CP048029.1"/>
</dbReference>
<dbReference type="Gene3D" id="3.40.140.10">
    <property type="entry name" value="Cytidine Deaminase, domain 2"/>
    <property type="match status" value="1"/>
</dbReference>
<protein>
    <submittedName>
        <fullName evidence="9">JAB domain-containing protein</fullName>
    </submittedName>
</protein>
<proteinExistence type="inferred from homology"/>
<dbReference type="InterPro" id="IPR046778">
    <property type="entry name" value="UPF0758_N"/>
</dbReference>
<dbReference type="NCBIfam" id="NF000642">
    <property type="entry name" value="PRK00024.1"/>
    <property type="match status" value="1"/>
</dbReference>
<dbReference type="InterPro" id="IPR037518">
    <property type="entry name" value="MPN"/>
</dbReference>
<name>A0A6G7VGT1_9GAMM</name>
<dbReference type="KEGG" id="cjap:GWK36_14465"/>
<dbReference type="InterPro" id="IPR001405">
    <property type="entry name" value="UPF0758"/>
</dbReference>
<dbReference type="AlphaFoldDB" id="A0A6G7VGT1"/>
<gene>
    <name evidence="9" type="ORF">GWK36_14465</name>
</gene>
<evidence type="ECO:0000256" key="3">
    <source>
        <dbReference type="ARBA" id="ARBA00022723"/>
    </source>
</evidence>
<evidence type="ECO:0000313" key="9">
    <source>
        <dbReference type="EMBL" id="QIK38997.1"/>
    </source>
</evidence>
<organism evidence="9 10">
    <name type="scientific">Caldichromatium japonicum</name>
    <dbReference type="NCBI Taxonomy" id="2699430"/>
    <lineage>
        <taxon>Bacteria</taxon>
        <taxon>Pseudomonadati</taxon>
        <taxon>Pseudomonadota</taxon>
        <taxon>Gammaproteobacteria</taxon>
        <taxon>Chromatiales</taxon>
        <taxon>Chromatiaceae</taxon>
        <taxon>Caldichromatium</taxon>
    </lineage>
</organism>
<dbReference type="NCBIfam" id="TIGR00608">
    <property type="entry name" value="radc"/>
    <property type="match status" value="1"/>
</dbReference>
<keyword evidence="4" id="KW-0378">Hydrolase</keyword>
<comment type="similarity">
    <text evidence="1 7">Belongs to the UPF0758 family.</text>
</comment>
<dbReference type="Pfam" id="PF20582">
    <property type="entry name" value="UPF0758_N"/>
    <property type="match status" value="1"/>
</dbReference>
<dbReference type="GO" id="GO:0006508">
    <property type="term" value="P:proteolysis"/>
    <property type="evidence" value="ECO:0007669"/>
    <property type="project" value="UniProtKB-KW"/>
</dbReference>
<dbReference type="EMBL" id="CP048029">
    <property type="protein sequence ID" value="QIK38997.1"/>
    <property type="molecule type" value="Genomic_DNA"/>
</dbReference>
<dbReference type="Pfam" id="PF04002">
    <property type="entry name" value="RadC"/>
    <property type="match status" value="1"/>
</dbReference>
<dbReference type="PANTHER" id="PTHR30471">
    <property type="entry name" value="DNA REPAIR PROTEIN RADC"/>
    <property type="match status" value="1"/>
</dbReference>
<dbReference type="CDD" id="cd08071">
    <property type="entry name" value="MPN_DUF2466"/>
    <property type="match status" value="1"/>
</dbReference>
<feature type="domain" description="MPN" evidence="8">
    <location>
        <begin position="102"/>
        <end position="224"/>
    </location>
</feature>
<dbReference type="InterPro" id="IPR025657">
    <property type="entry name" value="RadC_JAB"/>
</dbReference>
<reference evidence="10" key="1">
    <citation type="submission" date="2020-01" db="EMBL/GenBank/DDBJ databases">
        <title>Caldichromatium gen. nov., sp. nov., a thermophilic purple sulfur bacterium member of the family Chromatiaceae isolated from Nakabusa hot spring, Japan.</title>
        <authorList>
            <person name="Saini M.K."/>
            <person name="Hanada S."/>
            <person name="Tank M."/>
        </authorList>
    </citation>
    <scope>NUCLEOTIDE SEQUENCE [LARGE SCALE GENOMIC DNA]</scope>
    <source>
        <strain evidence="10">No.7</strain>
    </source>
</reference>
<dbReference type="InterPro" id="IPR010994">
    <property type="entry name" value="RuvA_2-like"/>
</dbReference>
<evidence type="ECO:0000256" key="7">
    <source>
        <dbReference type="RuleBase" id="RU003797"/>
    </source>
</evidence>
<keyword evidence="6" id="KW-0482">Metalloprotease</keyword>
<dbReference type="PROSITE" id="PS50249">
    <property type="entry name" value="MPN"/>
    <property type="match status" value="1"/>
</dbReference>
<keyword evidence="3" id="KW-0479">Metal-binding</keyword>
<dbReference type="PANTHER" id="PTHR30471:SF3">
    <property type="entry name" value="UPF0758 PROTEIN YEES-RELATED"/>
    <property type="match status" value="1"/>
</dbReference>
<evidence type="ECO:0000259" key="8">
    <source>
        <dbReference type="PROSITE" id="PS50249"/>
    </source>
</evidence>
<keyword evidence="5" id="KW-0862">Zinc</keyword>
<dbReference type="Proteomes" id="UP000502699">
    <property type="component" value="Chromosome"/>
</dbReference>
<keyword evidence="10" id="KW-1185">Reference proteome</keyword>